<dbReference type="Gene3D" id="3.40.50.150">
    <property type="entry name" value="Vaccinia Virus protein VP39"/>
    <property type="match status" value="1"/>
</dbReference>
<keyword evidence="2" id="KW-0830">Ubiquinone</keyword>
<dbReference type="Pfam" id="PF08241">
    <property type="entry name" value="Methyltransf_11"/>
    <property type="match status" value="1"/>
</dbReference>
<dbReference type="GO" id="GO:0032259">
    <property type="term" value="P:methylation"/>
    <property type="evidence" value="ECO:0007669"/>
    <property type="project" value="UniProtKB-KW"/>
</dbReference>
<keyword evidence="2" id="KW-0808">Transferase</keyword>
<dbReference type="InterPro" id="IPR029063">
    <property type="entry name" value="SAM-dependent_MTases_sf"/>
</dbReference>
<dbReference type="InterPro" id="IPR013216">
    <property type="entry name" value="Methyltransf_11"/>
</dbReference>
<accession>A0A6I5ZVN0</accession>
<dbReference type="GO" id="GO:0043770">
    <property type="term" value="F:demethylmenaquinone methyltransferase activity"/>
    <property type="evidence" value="ECO:0007669"/>
    <property type="project" value="UniProtKB-EC"/>
</dbReference>
<sequence length="222" mass="24542">MNNLRQAMRERWNTKGYHYDHRGNHGTKSPAEKERWTKILEQLGPGPLAVLDVGTGTGFVALLLAEIGHRVTGIDWSTTMLDQARMKAREAGLEIAFIEAETESLPFAAACFDAVVARHVLWTLTDPRQTLTEWYRVLKPHGRVLADFSPRRSGTAGHHYPLEIEKKLPLNKALHPAEVVALFEDAGFTNVQAEALPLHPDSNAVTYLISGFKRGGCGHGSA</sequence>
<dbReference type="OrthoDB" id="9772751at2"/>
<evidence type="ECO:0000259" key="1">
    <source>
        <dbReference type="Pfam" id="PF08241"/>
    </source>
</evidence>
<dbReference type="RefSeq" id="WP_156275636.1">
    <property type="nucleotide sequence ID" value="NZ_CP046244.1"/>
</dbReference>
<dbReference type="Proteomes" id="UP000425916">
    <property type="component" value="Chromosome"/>
</dbReference>
<proteinExistence type="predicted"/>
<evidence type="ECO:0000313" key="3">
    <source>
        <dbReference type="Proteomes" id="UP000425916"/>
    </source>
</evidence>
<organism evidence="2 3">
    <name type="scientific">Neomoorella glycerini</name>
    <dbReference type="NCBI Taxonomy" id="55779"/>
    <lineage>
        <taxon>Bacteria</taxon>
        <taxon>Bacillati</taxon>
        <taxon>Bacillota</taxon>
        <taxon>Clostridia</taxon>
        <taxon>Neomoorellales</taxon>
        <taxon>Neomoorellaceae</taxon>
        <taxon>Neomoorella</taxon>
    </lineage>
</organism>
<dbReference type="PANTHER" id="PTHR43591:SF24">
    <property type="entry name" value="2-METHOXY-6-POLYPRENYL-1,4-BENZOQUINOL METHYLASE, MITOCHONDRIAL"/>
    <property type="match status" value="1"/>
</dbReference>
<gene>
    <name evidence="2" type="primary">ubiE_3</name>
    <name evidence="2" type="ORF">MGLY_32790</name>
</gene>
<dbReference type="CDD" id="cd02440">
    <property type="entry name" value="AdoMet_MTases"/>
    <property type="match status" value="1"/>
</dbReference>
<dbReference type="PANTHER" id="PTHR43591">
    <property type="entry name" value="METHYLTRANSFERASE"/>
    <property type="match status" value="1"/>
</dbReference>
<reference evidence="2 3" key="1">
    <citation type="submission" date="2019-11" db="EMBL/GenBank/DDBJ databases">
        <title>Genome sequence of Moorella glycerini DSM11254.</title>
        <authorList>
            <person name="Poehlein A."/>
            <person name="Boeer T."/>
            <person name="Daniel R."/>
        </authorList>
    </citation>
    <scope>NUCLEOTIDE SEQUENCE [LARGE SCALE GENOMIC DNA]</scope>
    <source>
        <strain evidence="2 3">DSM 11254</strain>
    </source>
</reference>
<dbReference type="EC" id="2.1.1.163" evidence="2"/>
<protein>
    <submittedName>
        <fullName evidence="2">Ubiquinone/menaquinone biosynthesis C-methyltransferase UbiE</fullName>
        <ecNumber evidence="2">2.1.1.163</ecNumber>
    </submittedName>
</protein>
<feature type="domain" description="Methyltransferase type 11" evidence="1">
    <location>
        <begin position="51"/>
        <end position="145"/>
    </location>
</feature>
<dbReference type="AlphaFoldDB" id="A0A6I5ZVN0"/>
<dbReference type="GO" id="GO:0008757">
    <property type="term" value="F:S-adenosylmethionine-dependent methyltransferase activity"/>
    <property type="evidence" value="ECO:0007669"/>
    <property type="project" value="InterPro"/>
</dbReference>
<evidence type="ECO:0000313" key="2">
    <source>
        <dbReference type="EMBL" id="QGP93856.1"/>
    </source>
</evidence>
<dbReference type="EMBL" id="CP046244">
    <property type="protein sequence ID" value="QGP93856.1"/>
    <property type="molecule type" value="Genomic_DNA"/>
</dbReference>
<keyword evidence="3" id="KW-1185">Reference proteome</keyword>
<keyword evidence="2" id="KW-0489">Methyltransferase</keyword>
<name>A0A6I5ZVN0_9FIRM</name>
<dbReference type="SUPFAM" id="SSF53335">
    <property type="entry name" value="S-adenosyl-L-methionine-dependent methyltransferases"/>
    <property type="match status" value="1"/>
</dbReference>